<reference evidence="8 9" key="1">
    <citation type="submission" date="2020-04" db="EMBL/GenBank/DDBJ databases">
        <title>Perkinsus olseni comparative genomics.</title>
        <authorList>
            <person name="Bogema D.R."/>
        </authorList>
    </citation>
    <scope>NUCLEOTIDE SEQUENCE [LARGE SCALE GENOMIC DNA]</scope>
    <source>
        <strain evidence="8">ATCC PRA-31</strain>
    </source>
</reference>
<evidence type="ECO:0000259" key="7">
    <source>
        <dbReference type="PROSITE" id="PS50222"/>
    </source>
</evidence>
<dbReference type="SUPFAM" id="SSF47473">
    <property type="entry name" value="EF-hand"/>
    <property type="match status" value="1"/>
</dbReference>
<dbReference type="InterPro" id="IPR050230">
    <property type="entry name" value="CALM/Myosin/TropC-like"/>
</dbReference>
<dbReference type="PROSITE" id="PS50222">
    <property type="entry name" value="EF_HAND_2"/>
    <property type="match status" value="1"/>
</dbReference>
<name>A0A7J6MTB8_PEROL</name>
<protein>
    <recommendedName>
        <fullName evidence="2">Calmodulin</fullName>
    </recommendedName>
</protein>
<keyword evidence="4" id="KW-0677">Repeat</keyword>
<evidence type="ECO:0000256" key="5">
    <source>
        <dbReference type="ARBA" id="ARBA00022990"/>
    </source>
</evidence>
<evidence type="ECO:0000313" key="8">
    <source>
        <dbReference type="EMBL" id="KAF4674151.1"/>
    </source>
</evidence>
<dbReference type="GO" id="GO:0005509">
    <property type="term" value="F:calcium ion binding"/>
    <property type="evidence" value="ECO:0007669"/>
    <property type="project" value="InterPro"/>
</dbReference>
<dbReference type="InterPro" id="IPR011992">
    <property type="entry name" value="EF-hand-dom_pair"/>
</dbReference>
<dbReference type="GO" id="GO:0016460">
    <property type="term" value="C:myosin II complex"/>
    <property type="evidence" value="ECO:0007669"/>
    <property type="project" value="TreeGrafter"/>
</dbReference>
<evidence type="ECO:0000256" key="3">
    <source>
        <dbReference type="ARBA" id="ARBA00022723"/>
    </source>
</evidence>
<dbReference type="PANTHER" id="PTHR23048">
    <property type="entry name" value="MYOSIN LIGHT CHAIN 1, 3"/>
    <property type="match status" value="1"/>
</dbReference>
<dbReference type="PANTHER" id="PTHR23048:SF0">
    <property type="entry name" value="CALMODULIN LIKE 3"/>
    <property type="match status" value="1"/>
</dbReference>
<dbReference type="EMBL" id="JABANN010000035">
    <property type="protein sequence ID" value="KAF4674151.1"/>
    <property type="molecule type" value="Genomic_DNA"/>
</dbReference>
<dbReference type="FunFam" id="1.10.238.10:FF:000178">
    <property type="entry name" value="Calmodulin-2 A"/>
    <property type="match status" value="1"/>
</dbReference>
<comment type="similarity">
    <text evidence="1">Belongs to the centrin family.</text>
</comment>
<evidence type="ECO:0000256" key="2">
    <source>
        <dbReference type="ARBA" id="ARBA00020786"/>
    </source>
</evidence>
<feature type="domain" description="EF-hand" evidence="7">
    <location>
        <begin position="10"/>
        <end position="45"/>
    </location>
</feature>
<evidence type="ECO:0000256" key="1">
    <source>
        <dbReference type="ARBA" id="ARBA00005253"/>
    </source>
</evidence>
<keyword evidence="3" id="KW-0479">Metal-binding</keyword>
<feature type="region of interest" description="Disordered" evidence="6">
    <location>
        <begin position="191"/>
        <end position="263"/>
    </location>
</feature>
<proteinExistence type="inferred from homology"/>
<feature type="region of interest" description="Disordered" evidence="6">
    <location>
        <begin position="147"/>
        <end position="171"/>
    </location>
</feature>
<sequence>MSIAGHLSSDQIAEAKEAFSMFDRESEGEIPVDELSTVLRSLGYNCPAATLQQMIVDADPQETGKISEETFLRQVSRAEHESIQSSATAAQLEGLRDGTRFFFGGKSSGEIRRMNEEGDDTMPIDDLLYMLKAMGEKLSDEEAAELAREIRQQEQQQQAKAQTAAPQNSATQRTIHFKDLLKALGVAPRPVAAPKATEEPAVCTMSGQEGSTTGLGLGDYDSSDSETEAVQQASQGAKRGRSSRGDEEEAGKLKRITSSGTSVAVAKKMQQEGAANDEGGVKLPSVDDLFEGRLVTEGTRSAQPAAPQQQQQQPQQEVLMMPPHVRRNVSNVVTEDQYALGRR</sequence>
<dbReference type="InterPro" id="IPR002048">
    <property type="entry name" value="EF_hand_dom"/>
</dbReference>
<accession>A0A7J6MTB8</accession>
<organism evidence="8 9">
    <name type="scientific">Perkinsus olseni</name>
    <name type="common">Perkinsus atlanticus</name>
    <dbReference type="NCBI Taxonomy" id="32597"/>
    <lineage>
        <taxon>Eukaryota</taxon>
        <taxon>Sar</taxon>
        <taxon>Alveolata</taxon>
        <taxon>Perkinsozoa</taxon>
        <taxon>Perkinsea</taxon>
        <taxon>Perkinsida</taxon>
        <taxon>Perkinsidae</taxon>
        <taxon>Perkinsus</taxon>
    </lineage>
</organism>
<comment type="caution">
    <text evidence="8">The sequence shown here is derived from an EMBL/GenBank/DDBJ whole genome shotgun (WGS) entry which is preliminary data.</text>
</comment>
<dbReference type="Gene3D" id="1.10.238.10">
    <property type="entry name" value="EF-hand"/>
    <property type="match status" value="1"/>
</dbReference>
<keyword evidence="5" id="KW-0007">Acetylation</keyword>
<gene>
    <name evidence="8" type="primary">CALML5_1</name>
    <name evidence="8" type="ORF">FOL46_005698</name>
</gene>
<dbReference type="CDD" id="cd00051">
    <property type="entry name" value="EFh"/>
    <property type="match status" value="1"/>
</dbReference>
<dbReference type="Proteomes" id="UP000572268">
    <property type="component" value="Unassembled WGS sequence"/>
</dbReference>
<feature type="region of interest" description="Disordered" evidence="6">
    <location>
        <begin position="292"/>
        <end position="343"/>
    </location>
</feature>
<evidence type="ECO:0000256" key="6">
    <source>
        <dbReference type="SAM" id="MobiDB-lite"/>
    </source>
</evidence>
<feature type="compositionally biased region" description="Low complexity" evidence="6">
    <location>
        <begin position="302"/>
        <end position="316"/>
    </location>
</feature>
<feature type="compositionally biased region" description="Polar residues" evidence="6">
    <location>
        <begin position="205"/>
        <end position="214"/>
    </location>
</feature>
<feature type="compositionally biased region" description="Low complexity" evidence="6">
    <location>
        <begin position="153"/>
        <end position="165"/>
    </location>
</feature>
<dbReference type="AlphaFoldDB" id="A0A7J6MTB8"/>
<evidence type="ECO:0000256" key="4">
    <source>
        <dbReference type="ARBA" id="ARBA00022737"/>
    </source>
</evidence>
<evidence type="ECO:0000313" key="9">
    <source>
        <dbReference type="Proteomes" id="UP000572268"/>
    </source>
</evidence>
<dbReference type="SMART" id="SM00054">
    <property type="entry name" value="EFh"/>
    <property type="match status" value="2"/>
</dbReference>